<keyword evidence="3" id="KW-1185">Reference proteome</keyword>
<protein>
    <submittedName>
        <fullName evidence="2">Membrane protein</fullName>
    </submittedName>
</protein>
<evidence type="ECO:0000313" key="3">
    <source>
        <dbReference type="Proteomes" id="UP000070612"/>
    </source>
</evidence>
<keyword evidence="1" id="KW-0812">Transmembrane</keyword>
<feature type="transmembrane region" description="Helical" evidence="1">
    <location>
        <begin position="7"/>
        <end position="29"/>
    </location>
</feature>
<keyword evidence="1" id="KW-1133">Transmembrane helix</keyword>
<evidence type="ECO:0000313" key="2">
    <source>
        <dbReference type="EMBL" id="KWX24591.1"/>
    </source>
</evidence>
<comment type="caution">
    <text evidence="2">The sequence shown here is derived from an EMBL/GenBank/DDBJ whole genome shotgun (WGS) entry which is preliminary data.</text>
</comment>
<proteinExistence type="predicted"/>
<reference evidence="2 3" key="1">
    <citation type="submission" date="2015-07" db="EMBL/GenBank/DDBJ databases">
        <title>A draft genome sequence of Mycobacterium wolinskyi.</title>
        <authorList>
            <person name="de Man T.J."/>
            <person name="Perry K.A."/>
            <person name="Coulliette A.D."/>
            <person name="Jensen B."/>
            <person name="Toney N.C."/>
            <person name="Limbago B.M."/>
            <person name="Noble-Wang J."/>
        </authorList>
    </citation>
    <scope>NUCLEOTIDE SEQUENCE [LARGE SCALE GENOMIC DNA]</scope>
    <source>
        <strain evidence="2 3">CDC_01</strain>
    </source>
</reference>
<dbReference type="RefSeq" id="WP_165765965.1">
    <property type="nucleotide sequence ID" value="NZ_JACKUA010000048.1"/>
</dbReference>
<dbReference type="PATRIC" id="fig|59750.3.peg.5426"/>
<dbReference type="AlphaFoldDB" id="A0A132PQI0"/>
<sequence>MDFIIQWFWYLLAFVLGALVAWLLTIVTIKNTSEDEALAALPESREIGAQ</sequence>
<evidence type="ECO:0000256" key="1">
    <source>
        <dbReference type="SAM" id="Phobius"/>
    </source>
</evidence>
<dbReference type="EMBL" id="LGTW01000004">
    <property type="protein sequence ID" value="KWX24591.1"/>
    <property type="molecule type" value="Genomic_DNA"/>
</dbReference>
<name>A0A132PQI0_9MYCO</name>
<accession>A0A132PQI0</accession>
<dbReference type="Proteomes" id="UP000070612">
    <property type="component" value="Unassembled WGS sequence"/>
</dbReference>
<organism evidence="2 3">
    <name type="scientific">Mycolicibacterium wolinskyi</name>
    <dbReference type="NCBI Taxonomy" id="59750"/>
    <lineage>
        <taxon>Bacteria</taxon>
        <taxon>Bacillati</taxon>
        <taxon>Actinomycetota</taxon>
        <taxon>Actinomycetes</taxon>
        <taxon>Mycobacteriales</taxon>
        <taxon>Mycobacteriaceae</taxon>
        <taxon>Mycolicibacterium</taxon>
    </lineage>
</organism>
<keyword evidence="1" id="KW-0472">Membrane</keyword>
<gene>
    <name evidence="2" type="ORF">AFM11_07880</name>
</gene>